<dbReference type="Proteomes" id="UP000239757">
    <property type="component" value="Unassembled WGS sequence"/>
</dbReference>
<evidence type="ECO:0000313" key="2">
    <source>
        <dbReference type="Proteomes" id="UP000239757"/>
    </source>
</evidence>
<dbReference type="AlphaFoldDB" id="A0A2P5VVX2"/>
<dbReference type="OrthoDB" id="954119at2759"/>
<reference evidence="1 2" key="1">
    <citation type="submission" date="2015-01" db="EMBL/GenBank/DDBJ databases">
        <title>Genome of allotetraploid Gossypium barbadense reveals genomic plasticity and fiber elongation in cotton evolution.</title>
        <authorList>
            <person name="Chen X."/>
            <person name="Liu X."/>
            <person name="Zhao B."/>
            <person name="Zheng H."/>
            <person name="Hu Y."/>
            <person name="Lu G."/>
            <person name="Yang C."/>
            <person name="Chen J."/>
            <person name="Shan C."/>
            <person name="Zhang L."/>
            <person name="Zhou Y."/>
            <person name="Wang L."/>
            <person name="Guo W."/>
            <person name="Bai Y."/>
            <person name="Ruan J."/>
            <person name="Shangguan X."/>
            <person name="Mao Y."/>
            <person name="Jiang J."/>
            <person name="Zhu Y."/>
            <person name="Lei J."/>
            <person name="Kang H."/>
            <person name="Chen S."/>
            <person name="He X."/>
            <person name="Wang R."/>
            <person name="Wang Y."/>
            <person name="Chen J."/>
            <person name="Wang L."/>
            <person name="Yu S."/>
            <person name="Wang B."/>
            <person name="Wei J."/>
            <person name="Song S."/>
            <person name="Lu X."/>
            <person name="Gao Z."/>
            <person name="Gu W."/>
            <person name="Deng X."/>
            <person name="Ma D."/>
            <person name="Wang S."/>
            <person name="Liang W."/>
            <person name="Fang L."/>
            <person name="Cai C."/>
            <person name="Zhu X."/>
            <person name="Zhou B."/>
            <person name="Zhang Y."/>
            <person name="Chen Z."/>
            <person name="Xu S."/>
            <person name="Zhu R."/>
            <person name="Wang S."/>
            <person name="Zhang T."/>
            <person name="Zhao G."/>
        </authorList>
    </citation>
    <scope>NUCLEOTIDE SEQUENCE [LARGE SCALE GENOMIC DNA]</scope>
    <source>
        <strain evidence="2">cv. Xinhai21</strain>
        <tissue evidence="1">Leaf</tissue>
    </source>
</reference>
<accession>A0A2P5VVX2</accession>
<dbReference type="EMBL" id="KZ670589">
    <property type="protein sequence ID" value="PPR82975.1"/>
    <property type="molecule type" value="Genomic_DNA"/>
</dbReference>
<organism evidence="1 2">
    <name type="scientific">Gossypium barbadense</name>
    <name type="common">Sea Island cotton</name>
    <name type="synonym">Hibiscus barbadensis</name>
    <dbReference type="NCBI Taxonomy" id="3634"/>
    <lineage>
        <taxon>Eukaryota</taxon>
        <taxon>Viridiplantae</taxon>
        <taxon>Streptophyta</taxon>
        <taxon>Embryophyta</taxon>
        <taxon>Tracheophyta</taxon>
        <taxon>Spermatophyta</taxon>
        <taxon>Magnoliopsida</taxon>
        <taxon>eudicotyledons</taxon>
        <taxon>Gunneridae</taxon>
        <taxon>Pentapetalae</taxon>
        <taxon>rosids</taxon>
        <taxon>malvids</taxon>
        <taxon>Malvales</taxon>
        <taxon>Malvaceae</taxon>
        <taxon>Malvoideae</taxon>
        <taxon>Gossypium</taxon>
    </lineage>
</organism>
<proteinExistence type="predicted"/>
<evidence type="ECO:0000313" key="1">
    <source>
        <dbReference type="EMBL" id="PPR82975.1"/>
    </source>
</evidence>
<protein>
    <submittedName>
        <fullName evidence="1">Uncharacterized protein</fullName>
    </submittedName>
</protein>
<sequence>MRVQSLSNTLAMRIRSSTCMTRGLDIVKQEGITDLSKWNWLLITVGWGLAEKCCSNLLFSVGSGGLGIAVA</sequence>
<name>A0A2P5VVX2_GOSBA</name>
<gene>
    <name evidence="1" type="ORF">GOBAR_AA37738</name>
</gene>